<organism evidence="1 2">
    <name type="scientific">Primorskyibacter flagellatus</name>
    <dbReference type="NCBI Taxonomy" id="1387277"/>
    <lineage>
        <taxon>Bacteria</taxon>
        <taxon>Pseudomonadati</taxon>
        <taxon>Pseudomonadota</taxon>
        <taxon>Alphaproteobacteria</taxon>
        <taxon>Rhodobacterales</taxon>
        <taxon>Roseobacteraceae</taxon>
        <taxon>Primorskyibacter</taxon>
    </lineage>
</organism>
<dbReference type="Proteomes" id="UP000192330">
    <property type="component" value="Unassembled WGS sequence"/>
</dbReference>
<dbReference type="EMBL" id="FWYD01000002">
    <property type="protein sequence ID" value="SMC53543.1"/>
    <property type="molecule type" value="Genomic_DNA"/>
</dbReference>
<reference evidence="1 2" key="1">
    <citation type="submission" date="2017-04" db="EMBL/GenBank/DDBJ databases">
        <authorList>
            <person name="Afonso C.L."/>
            <person name="Miller P.J."/>
            <person name="Scott M.A."/>
            <person name="Spackman E."/>
            <person name="Goraichik I."/>
            <person name="Dimitrov K.M."/>
            <person name="Suarez D.L."/>
            <person name="Swayne D.E."/>
        </authorList>
    </citation>
    <scope>NUCLEOTIDE SEQUENCE [LARGE SCALE GENOMIC DNA]</scope>
    <source>
        <strain evidence="1 2">CGMCC 1.12644</strain>
    </source>
</reference>
<accession>A0A1W1ZYS6</accession>
<sequence length="139" mass="14739">MAGSPADLSLKVSGGRIVAAATPGPATYLPCGTRLVFVSDTDAGNAVAIDAEPRGDPLPDVIARALPKLSPGSALRAWTVLEVVAKLTGTPILTVLRTVPAETLIRLDRRNVELLWHGKTIKIERHDTDDVWLAMGRLA</sequence>
<dbReference type="RefSeq" id="WP_084350591.1">
    <property type="nucleotide sequence ID" value="NZ_FWYD01000002.1"/>
</dbReference>
<evidence type="ECO:0000313" key="1">
    <source>
        <dbReference type="EMBL" id="SMC53543.1"/>
    </source>
</evidence>
<evidence type="ECO:0000313" key="2">
    <source>
        <dbReference type="Proteomes" id="UP000192330"/>
    </source>
</evidence>
<keyword evidence="2" id="KW-1185">Reference proteome</keyword>
<dbReference type="AlphaFoldDB" id="A0A1W1ZYS6"/>
<name>A0A1W1ZYS6_9RHOB</name>
<dbReference type="OrthoDB" id="7849826at2"/>
<dbReference type="STRING" id="1387277.SAMN06295998_102259"/>
<gene>
    <name evidence="1" type="ORF">SAMN06295998_102259</name>
</gene>
<proteinExistence type="predicted"/>
<protein>
    <submittedName>
        <fullName evidence="1">Uncharacterized protein</fullName>
    </submittedName>
</protein>